<feature type="domain" description="TIP49 P-loop" evidence="2">
    <location>
        <begin position="18"/>
        <end position="73"/>
    </location>
</feature>
<proteinExistence type="inferred from homology"/>
<comment type="caution">
    <text evidence="3">The sequence shown here is derived from an EMBL/GenBank/DDBJ whole genome shotgun (WGS) entry which is preliminary data.</text>
</comment>
<dbReference type="EC" id="3.6.4.12" evidence="1"/>
<dbReference type="Gene3D" id="3.40.50.300">
    <property type="entry name" value="P-loop containing nucleotide triphosphate hydrolases"/>
    <property type="match status" value="1"/>
</dbReference>
<dbReference type="InterPro" id="IPR027417">
    <property type="entry name" value="P-loop_NTPase"/>
</dbReference>
<protein>
    <recommendedName>
        <fullName evidence="1">RuvB-like helicase</fullName>
        <ecNumber evidence="1">3.6.4.12</ecNumber>
    </recommendedName>
</protein>
<evidence type="ECO:0000256" key="1">
    <source>
        <dbReference type="RuleBase" id="RU363048"/>
    </source>
</evidence>
<dbReference type="GO" id="GO:0005524">
    <property type="term" value="F:ATP binding"/>
    <property type="evidence" value="ECO:0007669"/>
    <property type="project" value="UniProtKB-KW"/>
</dbReference>
<name>A0A498IPS4_MALDO</name>
<keyword evidence="1" id="KW-0347">Helicase</keyword>
<reference evidence="3 4" key="1">
    <citation type="submission" date="2018-10" db="EMBL/GenBank/DDBJ databases">
        <title>A high-quality apple genome assembly.</title>
        <authorList>
            <person name="Hu J."/>
        </authorList>
    </citation>
    <scope>NUCLEOTIDE SEQUENCE [LARGE SCALE GENOMIC DNA]</scope>
    <source>
        <strain evidence="4">cv. HFTH1</strain>
        <tissue evidence="3">Young leaf</tissue>
    </source>
</reference>
<evidence type="ECO:0000313" key="3">
    <source>
        <dbReference type="EMBL" id="RXH84125.1"/>
    </source>
</evidence>
<dbReference type="Proteomes" id="UP000290289">
    <property type="component" value="Chromosome 11"/>
</dbReference>
<dbReference type="GO" id="GO:0016887">
    <property type="term" value="F:ATP hydrolysis activity"/>
    <property type="evidence" value="ECO:0007669"/>
    <property type="project" value="RHEA"/>
</dbReference>
<gene>
    <name evidence="3" type="ORF">DVH24_027024</name>
</gene>
<accession>A0A498IPS4</accession>
<keyword evidence="1" id="KW-0067">ATP-binding</keyword>
<keyword evidence="4" id="KW-1185">Reference proteome</keyword>
<keyword evidence="1" id="KW-0378">Hydrolase</keyword>
<comment type="similarity">
    <text evidence="1">Belongs to the RuvB family.</text>
</comment>
<dbReference type="STRING" id="3750.A0A498IPS4"/>
<dbReference type="InterPro" id="IPR010339">
    <property type="entry name" value="TIP49_P-loop"/>
</dbReference>
<sequence length="132" mass="14904">MAELKLSESRDLTRIELIGAHFLICGLGLDFALEACDVSQGMVGQTSARKAADVILQMIKEGKITGWAILLARSPLPWAWRSRSTLKPRSRCWPGASYFLWICQRPKPYCKFLGKPLGLELRKRLRSSRARS</sequence>
<keyword evidence="1" id="KW-0805">Transcription regulation</keyword>
<dbReference type="GO" id="GO:0003678">
    <property type="term" value="F:DNA helicase activity"/>
    <property type="evidence" value="ECO:0007669"/>
    <property type="project" value="UniProtKB-EC"/>
</dbReference>
<keyword evidence="1" id="KW-0547">Nucleotide-binding</keyword>
<keyword evidence="1" id="KW-0539">Nucleus</keyword>
<evidence type="ECO:0000313" key="4">
    <source>
        <dbReference type="Proteomes" id="UP000290289"/>
    </source>
</evidence>
<organism evidence="3 4">
    <name type="scientific">Malus domestica</name>
    <name type="common">Apple</name>
    <name type="synonym">Pyrus malus</name>
    <dbReference type="NCBI Taxonomy" id="3750"/>
    <lineage>
        <taxon>Eukaryota</taxon>
        <taxon>Viridiplantae</taxon>
        <taxon>Streptophyta</taxon>
        <taxon>Embryophyta</taxon>
        <taxon>Tracheophyta</taxon>
        <taxon>Spermatophyta</taxon>
        <taxon>Magnoliopsida</taxon>
        <taxon>eudicotyledons</taxon>
        <taxon>Gunneridae</taxon>
        <taxon>Pentapetalae</taxon>
        <taxon>rosids</taxon>
        <taxon>fabids</taxon>
        <taxon>Rosales</taxon>
        <taxon>Rosaceae</taxon>
        <taxon>Amygdaloideae</taxon>
        <taxon>Maleae</taxon>
        <taxon>Malus</taxon>
    </lineage>
</organism>
<keyword evidence="1" id="KW-0804">Transcription</keyword>
<dbReference type="AlphaFoldDB" id="A0A498IPS4"/>
<dbReference type="InterPro" id="IPR027238">
    <property type="entry name" value="RuvB-like"/>
</dbReference>
<comment type="catalytic activity">
    <reaction evidence="1">
        <text>ATP + H2O = ADP + phosphate + H(+)</text>
        <dbReference type="Rhea" id="RHEA:13065"/>
        <dbReference type="ChEBI" id="CHEBI:15377"/>
        <dbReference type="ChEBI" id="CHEBI:15378"/>
        <dbReference type="ChEBI" id="CHEBI:30616"/>
        <dbReference type="ChEBI" id="CHEBI:43474"/>
        <dbReference type="ChEBI" id="CHEBI:456216"/>
        <dbReference type="EC" id="3.6.4.12"/>
    </reaction>
</comment>
<dbReference type="PANTHER" id="PTHR11093">
    <property type="entry name" value="RUVB-RELATED REPTIN AND PONTIN"/>
    <property type="match status" value="1"/>
</dbReference>
<dbReference type="EMBL" id="RDQH01000337">
    <property type="protein sequence ID" value="RXH84125.1"/>
    <property type="molecule type" value="Genomic_DNA"/>
</dbReference>
<evidence type="ECO:0000259" key="2">
    <source>
        <dbReference type="Pfam" id="PF06068"/>
    </source>
</evidence>
<dbReference type="Pfam" id="PF06068">
    <property type="entry name" value="TIP49"/>
    <property type="match status" value="1"/>
</dbReference>